<proteinExistence type="predicted"/>
<dbReference type="EMBL" id="FWFX01000013">
    <property type="protein sequence ID" value="SLN65610.1"/>
    <property type="molecule type" value="Genomic_DNA"/>
</dbReference>
<dbReference type="InterPro" id="IPR002938">
    <property type="entry name" value="FAD-bd"/>
</dbReference>
<dbReference type="PANTHER" id="PTHR42685">
    <property type="entry name" value="GERANYLGERANYL DIPHOSPHATE REDUCTASE"/>
    <property type="match status" value="1"/>
</dbReference>
<feature type="domain" description="FAD-binding" evidence="1">
    <location>
        <begin position="10"/>
        <end position="187"/>
    </location>
</feature>
<dbReference type="PRINTS" id="PR00420">
    <property type="entry name" value="RNGMNOXGNASE"/>
</dbReference>
<dbReference type="AlphaFoldDB" id="A0A1X6ZYY4"/>
<dbReference type="GO" id="GO:0071949">
    <property type="term" value="F:FAD binding"/>
    <property type="evidence" value="ECO:0007669"/>
    <property type="project" value="InterPro"/>
</dbReference>
<name>A0A1X6ZYY4_9RHOB</name>
<protein>
    <recommendedName>
        <fullName evidence="1">FAD-binding domain-containing protein</fullName>
    </recommendedName>
</protein>
<dbReference type="InterPro" id="IPR036188">
    <property type="entry name" value="FAD/NAD-bd_sf"/>
</dbReference>
<dbReference type="PANTHER" id="PTHR42685:SF22">
    <property type="entry name" value="CONDITIONED MEDIUM FACTOR RECEPTOR 1"/>
    <property type="match status" value="1"/>
</dbReference>
<dbReference type="Gene3D" id="3.50.50.60">
    <property type="entry name" value="FAD/NAD(P)-binding domain"/>
    <property type="match status" value="1"/>
</dbReference>
<evidence type="ECO:0000259" key="1">
    <source>
        <dbReference type="Pfam" id="PF01494"/>
    </source>
</evidence>
<dbReference type="OrthoDB" id="103324at2"/>
<organism evidence="2 3">
    <name type="scientific">Roseovarius albus</name>
    <dbReference type="NCBI Taxonomy" id="1247867"/>
    <lineage>
        <taxon>Bacteria</taxon>
        <taxon>Pseudomonadati</taxon>
        <taxon>Pseudomonadota</taxon>
        <taxon>Alphaproteobacteria</taxon>
        <taxon>Rhodobacterales</taxon>
        <taxon>Roseobacteraceae</taxon>
        <taxon>Roseovarius</taxon>
    </lineage>
</organism>
<sequence length="388" mass="41933">MTIQFEHQTYDALIIGARCAGAATGMLLSRQGARVLIIDRDPEVTDTLSTHALMRPAVTLLSRWGLLNKLVAAGTPCVHQTQFVYGRERLNIPIKGNAEIRGLYAPRRWLLDRALVDAACDAGAEVHHGTHLLALTRSESGRVTGAVLRQRDGTACQINAGLVIGADGRNSMVAKMAGAKALVHSNARSATVYTYVNGIKNEGYRWYFGKGMAAGLIPVAGGAHCLFASCRPETFGNWFGKDAFLGATKMFATWEPKLASMASTDGPAERLRRFPGAPGHIRDCSGPGWALVGDAGYFKDPATAHGITDAFLDANRLALAFTQSPGNVKAYQIARDLFAPKFFAITQKIASHDWDFDRLKRLHMALNDCMKEEQLSLGHPPISMGIAA</sequence>
<reference evidence="2 3" key="1">
    <citation type="submission" date="2017-03" db="EMBL/GenBank/DDBJ databases">
        <authorList>
            <person name="Afonso C.L."/>
            <person name="Miller P.J."/>
            <person name="Scott M.A."/>
            <person name="Spackman E."/>
            <person name="Goraichik I."/>
            <person name="Dimitrov K.M."/>
            <person name="Suarez D.L."/>
            <person name="Swayne D.E."/>
        </authorList>
    </citation>
    <scope>NUCLEOTIDE SEQUENCE [LARGE SCALE GENOMIC DNA]</scope>
    <source>
        <strain evidence="2 3">CECT 7450</strain>
    </source>
</reference>
<gene>
    <name evidence="2" type="ORF">ROA7450_03473</name>
</gene>
<accession>A0A1X6ZYY4</accession>
<evidence type="ECO:0000313" key="3">
    <source>
        <dbReference type="Proteomes" id="UP000193061"/>
    </source>
</evidence>
<dbReference type="RefSeq" id="WP_159454087.1">
    <property type="nucleotide sequence ID" value="NZ_FWFX01000013.1"/>
</dbReference>
<keyword evidence="3" id="KW-1185">Reference proteome</keyword>
<dbReference type="Proteomes" id="UP000193061">
    <property type="component" value="Unassembled WGS sequence"/>
</dbReference>
<dbReference type="Pfam" id="PF01494">
    <property type="entry name" value="FAD_binding_3"/>
    <property type="match status" value="1"/>
</dbReference>
<dbReference type="SUPFAM" id="SSF51905">
    <property type="entry name" value="FAD/NAD(P)-binding domain"/>
    <property type="match status" value="1"/>
</dbReference>
<dbReference type="InterPro" id="IPR050407">
    <property type="entry name" value="Geranylgeranyl_reductase"/>
</dbReference>
<evidence type="ECO:0000313" key="2">
    <source>
        <dbReference type="EMBL" id="SLN65610.1"/>
    </source>
</evidence>